<name>A0A1H6Y3Z8_9FIRM</name>
<evidence type="ECO:0000313" key="1">
    <source>
        <dbReference type="EMBL" id="SEJ35166.1"/>
    </source>
</evidence>
<gene>
    <name evidence="1" type="ORF">SAMN05660742_10672</name>
</gene>
<proteinExistence type="predicted"/>
<organism evidence="1 2">
    <name type="scientific">Propionispira arboris</name>
    <dbReference type="NCBI Taxonomy" id="84035"/>
    <lineage>
        <taxon>Bacteria</taxon>
        <taxon>Bacillati</taxon>
        <taxon>Bacillota</taxon>
        <taxon>Negativicutes</taxon>
        <taxon>Selenomonadales</taxon>
        <taxon>Selenomonadaceae</taxon>
        <taxon>Propionispira</taxon>
    </lineage>
</organism>
<evidence type="ECO:0000313" key="2">
    <source>
        <dbReference type="Proteomes" id="UP000199662"/>
    </source>
</evidence>
<dbReference type="AlphaFoldDB" id="A0A1H6Y3Z8"/>
<dbReference type="RefSeq" id="WP_091830644.1">
    <property type="nucleotide sequence ID" value="NZ_FNZK01000006.1"/>
</dbReference>
<accession>A0A1H6Y3Z8</accession>
<keyword evidence="2" id="KW-1185">Reference proteome</keyword>
<dbReference type="EMBL" id="FNZK01000006">
    <property type="protein sequence ID" value="SEJ35166.1"/>
    <property type="molecule type" value="Genomic_DNA"/>
</dbReference>
<dbReference type="Proteomes" id="UP000199662">
    <property type="component" value="Unassembled WGS sequence"/>
</dbReference>
<reference evidence="1 2" key="1">
    <citation type="submission" date="2016-10" db="EMBL/GenBank/DDBJ databases">
        <authorList>
            <person name="de Groot N.N."/>
        </authorList>
    </citation>
    <scope>NUCLEOTIDE SEQUENCE [LARGE SCALE GENOMIC DNA]</scope>
    <source>
        <strain evidence="1 2">DSM 2179</strain>
    </source>
</reference>
<dbReference type="STRING" id="84035.SAMN05660742_10672"/>
<protein>
    <submittedName>
        <fullName evidence="1">Uncharacterized protein</fullName>
    </submittedName>
</protein>
<sequence>MKRISILLGIIFCTIIFIQGETGAQRLHDQVAMKHQQEVAVQANQVENKENEDTVKVSKNVAVTEISESNEEPIVTSKNQSKDNIVLLNHSDRKRIAIVLAGDNQILAEKKIIDEIDKILNQKFPSKQFELVKDKKVYTKLQEYAEDKSITQLDALKKMDFISAGAKYGYDYVIVLPVYFSGWTATTSGWTNILQQNVTLRARIVDVNSAEYLYRMDIVKQGEAGNAFGSPSWVRATKEAIHKSLIEVLSDIDIGNKLEKV</sequence>